<dbReference type="OrthoDB" id="5105562at2"/>
<evidence type="ECO:0000313" key="4">
    <source>
        <dbReference type="EMBL" id="GAT16789.1"/>
    </source>
</evidence>
<keyword evidence="2" id="KW-0472">Membrane</keyword>
<dbReference type="AlphaFoldDB" id="A0A100XHJ9"/>
<feature type="coiled-coil region" evidence="1">
    <location>
        <begin position="338"/>
        <end position="391"/>
    </location>
</feature>
<dbReference type="Gene3D" id="3.10.310.50">
    <property type="match status" value="1"/>
</dbReference>
<accession>A0A100XHJ9</accession>
<evidence type="ECO:0000256" key="1">
    <source>
        <dbReference type="SAM" id="Coils"/>
    </source>
</evidence>
<keyword evidence="2" id="KW-1133">Transmembrane helix</keyword>
<gene>
    <name evidence="4" type="ORF">RMCT_3758</name>
</gene>
<keyword evidence="1" id="KW-0175">Coiled coil</keyword>
<dbReference type="STRING" id="1797.RMCT_3758"/>
<sequence>MRIARLLGVPWLLLTLVLTGGVLFGPPAAAEPPFRLPGYVTDQAGVLSPAEMSQVRAAVDELYTDRRLRLWVVYVEDFSGQSAVDWATRTIRLSDLGDYDGLLAVATVDRAYALLVSPSAPGLSGSEVDDVRRDLVEPALRESDWAGAAVAAATGLNEAAGAGSGVSWTGVLIVLAVIGLGVLALWLWSTRRARRRREAEIARARSLDPTDPDALAALSLETLDELSRSMVVEVDNAVRTSANELALAVEEFGAQATEPFTRAVDNARRALAQAFTIRQQLDDAIPETPAQRRELLTRVIVSAAEADRELDAQTEAFGRKRELVLNAPSRLDALTQQVVEISARLDPAEQRLAELRREFDAAALSSVADNVTEARERLDFADRNITRARELTARPVAGEQMDLVVCVRSAESALGQARSLLDAIDSAGGDIRRAAAELPAAIDDIQNGIRQAAALLAQGLPPSAADQADKLAAARDTAAAAVTAAQRDGATDPLTAFTTLSEADAELDQLLATIEEHREAAARLERSLDEALFTARSRVRSVSAFIDTRRGSIGPEARTRLAEATRHIEAAEAKRSSAPAEAISHANHASALAAQAQSLANTDVQRAQQAYLGHYGRRGGGDMGAVLGGILIGNILSGGFRGGGGFGGGFGGGGGGGFRPGSFGGSGGGGGFFGGGGRF</sequence>
<name>A0A100XHJ9_MYCTH</name>
<feature type="transmembrane region" description="Helical" evidence="2">
    <location>
        <begin position="166"/>
        <end position="188"/>
    </location>
</feature>
<feature type="domain" description="TPM" evidence="3">
    <location>
        <begin position="40"/>
        <end position="158"/>
    </location>
</feature>
<feature type="coiled-coil region" evidence="1">
    <location>
        <begin position="500"/>
        <end position="534"/>
    </location>
</feature>
<dbReference type="Proteomes" id="UP000069654">
    <property type="component" value="Unassembled WGS sequence"/>
</dbReference>
<reference evidence="4 5" key="1">
    <citation type="journal article" date="2016" name="Genome Announc.">
        <title>Draft Genome Sequences of Five Rapidly Growing Mycobacterium Species, M. thermoresistibile, M. fortuitum subsp. acetamidolyticum, M. canariasense, M. brisbanense, and M. novocastrense.</title>
        <authorList>
            <person name="Katahira K."/>
            <person name="Ogura Y."/>
            <person name="Gotoh Y."/>
            <person name="Hayashi T."/>
        </authorList>
    </citation>
    <scope>NUCLEOTIDE SEQUENCE [LARGE SCALE GENOMIC DNA]</scope>
    <source>
        <strain evidence="4 5">JCM6362</strain>
    </source>
</reference>
<evidence type="ECO:0000256" key="2">
    <source>
        <dbReference type="SAM" id="Phobius"/>
    </source>
</evidence>
<dbReference type="EMBL" id="BCTB01000049">
    <property type="protein sequence ID" value="GAT16789.1"/>
    <property type="molecule type" value="Genomic_DNA"/>
</dbReference>
<organism evidence="4 5">
    <name type="scientific">Mycolicibacterium thermoresistibile</name>
    <name type="common">Mycobacterium thermoresistibile</name>
    <dbReference type="NCBI Taxonomy" id="1797"/>
    <lineage>
        <taxon>Bacteria</taxon>
        <taxon>Bacillati</taxon>
        <taxon>Actinomycetota</taxon>
        <taxon>Actinomycetes</taxon>
        <taxon>Mycobacteriales</taxon>
        <taxon>Mycobacteriaceae</taxon>
        <taxon>Mycolicibacterium</taxon>
    </lineage>
</organism>
<dbReference type="InterPro" id="IPR007621">
    <property type="entry name" value="TPM_dom"/>
</dbReference>
<comment type="caution">
    <text evidence="4">The sequence shown here is derived from an EMBL/GenBank/DDBJ whole genome shotgun (WGS) entry which is preliminary data.</text>
</comment>
<evidence type="ECO:0000313" key="5">
    <source>
        <dbReference type="Proteomes" id="UP000069654"/>
    </source>
</evidence>
<dbReference type="RefSeq" id="WP_040546312.1">
    <property type="nucleotide sequence ID" value="NZ_BCTB01000049.1"/>
</dbReference>
<reference evidence="5" key="2">
    <citation type="submission" date="2016-02" db="EMBL/GenBank/DDBJ databases">
        <title>Draft genome sequence of five rapidly growing Mycobacterium species.</title>
        <authorList>
            <person name="Katahira K."/>
            <person name="Gotou Y."/>
            <person name="Iida K."/>
            <person name="Ogura Y."/>
            <person name="Hayashi T."/>
        </authorList>
    </citation>
    <scope>NUCLEOTIDE SEQUENCE [LARGE SCALE GENOMIC DNA]</scope>
    <source>
        <strain evidence="5">JCM6362</strain>
    </source>
</reference>
<evidence type="ECO:0000259" key="3">
    <source>
        <dbReference type="Pfam" id="PF04536"/>
    </source>
</evidence>
<protein>
    <submittedName>
        <fullName evidence="4">Transmembrane protein</fullName>
    </submittedName>
</protein>
<dbReference type="Pfam" id="PF04536">
    <property type="entry name" value="TPM_phosphatase"/>
    <property type="match status" value="1"/>
</dbReference>
<keyword evidence="2 4" id="KW-0812">Transmembrane</keyword>
<proteinExistence type="predicted"/>